<dbReference type="AlphaFoldDB" id="A0A6C0AI09"/>
<dbReference type="PROSITE" id="PS51192">
    <property type="entry name" value="HELICASE_ATP_BIND_1"/>
    <property type="match status" value="1"/>
</dbReference>
<sequence length="995" mass="114319">MSVNTKFPELAETRAQSLPTASLEALKSMREQQCSRASTDFQLQPVQRFLRRVLSPDSPVRNLLMVHGTGAGKTCSAIQIAEEYIVRPEFQDKRVLVLAGPSIQENFKSQIFDVSRIDADNTVLSQQCTGRKYLEMLERSSDHTMRNTDKASRNRIAAQASRIISEFYEFQGYDGFANIVEASKSKGDKWIHDTFDNRLIIVDEAHNLKETTETTATKLAGIALERVIKTATGITLVLLTATPMFDKFEEIVYYFNLFLWNDRKLDTKKNIRPSDIFTESGNFKEGREQEFRRWCQDYVSFMKGENPFTFPFRLPPPDDILAEIDRETDVDGKKIKEPRKYLKLTKSYVHPIQEAAIRKLTSSETLLSDESPTICVFPEKGGFHGTFDKLGDQLSYRENIPTFLAPSQVAKYSSKFALATRIIGESKGVVFVYSNLVMAGAQLFAMCLEEHGYESALGRRLLKKTSDEVPRGSKGKYVLFTSDISESDIRKSLVRVRTADNIDGSDIKVVIASPKVSEGVDFRYIRQIHVLDPWYNMSRIEQVLGRGMRTCSHSALPFAQQNCTVYLHVCRYPKSKQETFDEYVYRNFVEAKAVKISKVKRFIMESAMDCDLQNSLNSLPKDWRDQTVPQIRDQDKKELKLSLADMFAPTFESKIVDLVCKLEEHEEDTTHVRPLSSVLDVRDEVFDRLIKFFKRKPIWSKSDLLKQPELQGYSPDVVLYLIQNAIDTGLKIGEGHLESKGDFLAYSTGTNQTMLERVLKRVQTKEIENLIENEMVDVDDEVVIPVLASKRATLPEYIRARFSTEIQDWYILDVLLTRSEKTAYLLTTDWDEPYSKPLDYESILILGIGRVYDKDTKTHITPIGPQQDEYKTWRRNLENKFIEKKAELFATMKEDKIIFNLDPKSTDIQISKVSKTIGGQACTSFKEETLRNFSKWLSGKDFPAEATSKKDWCMYLNFLVREAVIAKKEGLNWITPEEFEFLNEKGNKQLRDRLR</sequence>
<reference evidence="2" key="1">
    <citation type="journal article" date="2020" name="Nature">
        <title>Giant virus diversity and host interactions through global metagenomics.</title>
        <authorList>
            <person name="Schulz F."/>
            <person name="Roux S."/>
            <person name="Paez-Espino D."/>
            <person name="Jungbluth S."/>
            <person name="Walsh D.A."/>
            <person name="Denef V.J."/>
            <person name="McMahon K.D."/>
            <person name="Konstantinidis K.T."/>
            <person name="Eloe-Fadrosh E.A."/>
            <person name="Kyrpides N.C."/>
            <person name="Woyke T."/>
        </authorList>
    </citation>
    <scope>NUCLEOTIDE SEQUENCE</scope>
    <source>
        <strain evidence="2">GVMAG-S-1035237-23</strain>
    </source>
</reference>
<evidence type="ECO:0000259" key="1">
    <source>
        <dbReference type="PROSITE" id="PS51192"/>
    </source>
</evidence>
<dbReference type="GO" id="GO:0016787">
    <property type="term" value="F:hydrolase activity"/>
    <property type="evidence" value="ECO:0007669"/>
    <property type="project" value="InterPro"/>
</dbReference>
<dbReference type="InterPro" id="IPR006935">
    <property type="entry name" value="Helicase/UvrB_N"/>
</dbReference>
<dbReference type="InterPro" id="IPR014001">
    <property type="entry name" value="Helicase_ATP-bd"/>
</dbReference>
<feature type="domain" description="Helicase ATP-binding" evidence="1">
    <location>
        <begin position="54"/>
        <end position="261"/>
    </location>
</feature>
<dbReference type="PANTHER" id="PTHR47396:SF1">
    <property type="entry name" value="ATP-DEPENDENT HELICASE IRC3-RELATED"/>
    <property type="match status" value="1"/>
</dbReference>
<proteinExistence type="predicted"/>
<dbReference type="GO" id="GO:0005524">
    <property type="term" value="F:ATP binding"/>
    <property type="evidence" value="ECO:0007669"/>
    <property type="project" value="InterPro"/>
</dbReference>
<dbReference type="InterPro" id="IPR027417">
    <property type="entry name" value="P-loop_NTPase"/>
</dbReference>
<dbReference type="SUPFAM" id="SSF52540">
    <property type="entry name" value="P-loop containing nucleoside triphosphate hydrolases"/>
    <property type="match status" value="1"/>
</dbReference>
<dbReference type="InterPro" id="IPR050742">
    <property type="entry name" value="Helicase_Restrict-Modif_Enz"/>
</dbReference>
<organism evidence="2">
    <name type="scientific">viral metagenome</name>
    <dbReference type="NCBI Taxonomy" id="1070528"/>
    <lineage>
        <taxon>unclassified sequences</taxon>
        <taxon>metagenomes</taxon>
        <taxon>organismal metagenomes</taxon>
    </lineage>
</organism>
<name>A0A6C0AI09_9ZZZZ</name>
<dbReference type="Pfam" id="PF04851">
    <property type="entry name" value="ResIII"/>
    <property type="match status" value="1"/>
</dbReference>
<dbReference type="Gene3D" id="3.40.50.300">
    <property type="entry name" value="P-loop containing nucleotide triphosphate hydrolases"/>
    <property type="match status" value="2"/>
</dbReference>
<dbReference type="GO" id="GO:0003677">
    <property type="term" value="F:DNA binding"/>
    <property type="evidence" value="ECO:0007669"/>
    <property type="project" value="InterPro"/>
</dbReference>
<evidence type="ECO:0000313" key="2">
    <source>
        <dbReference type="EMBL" id="QHS79362.1"/>
    </source>
</evidence>
<protein>
    <recommendedName>
        <fullName evidence="1">Helicase ATP-binding domain-containing protein</fullName>
    </recommendedName>
</protein>
<dbReference type="PANTHER" id="PTHR47396">
    <property type="entry name" value="TYPE I RESTRICTION ENZYME ECOKI R PROTEIN"/>
    <property type="match status" value="1"/>
</dbReference>
<accession>A0A6C0AI09</accession>
<dbReference type="CDD" id="cd18785">
    <property type="entry name" value="SF2_C"/>
    <property type="match status" value="1"/>
</dbReference>
<dbReference type="GO" id="GO:0005829">
    <property type="term" value="C:cytosol"/>
    <property type="evidence" value="ECO:0007669"/>
    <property type="project" value="TreeGrafter"/>
</dbReference>
<dbReference type="SMART" id="SM00487">
    <property type="entry name" value="DEXDc"/>
    <property type="match status" value="1"/>
</dbReference>
<dbReference type="EMBL" id="MN740642">
    <property type="protein sequence ID" value="QHS79362.1"/>
    <property type="molecule type" value="Genomic_DNA"/>
</dbReference>